<dbReference type="PANTHER" id="PTHR33490:SF1">
    <property type="entry name" value="SLL1233 PROTEIN"/>
    <property type="match status" value="1"/>
</dbReference>
<dbReference type="PANTHER" id="PTHR33490">
    <property type="entry name" value="BLR5614 PROTEIN-RELATED"/>
    <property type="match status" value="1"/>
</dbReference>
<evidence type="ECO:0000313" key="2">
    <source>
        <dbReference type="EMBL" id="ALO45651.1"/>
    </source>
</evidence>
<feature type="domain" description="Transglutaminase-like" evidence="1">
    <location>
        <begin position="183"/>
        <end position="259"/>
    </location>
</feature>
<evidence type="ECO:0000313" key="3">
    <source>
        <dbReference type="Proteomes" id="UP000065641"/>
    </source>
</evidence>
<dbReference type="InterPro" id="IPR002931">
    <property type="entry name" value="Transglutaminase-like"/>
</dbReference>
<sequence length="1136" mass="128102">MTIRVALRHSTRYQFDKPVQVFPHHIRLKPAPHCRTPVEAYSMKITGGEYFINWQQDPFGNHVARLVFPEKISSLQVDVEVIAPMTVINPFDFFVEEYAEHFPFNYPEALKKDLAPYLETGQPDSQGQDGPLLQAWLERARKELLSGDKLLIASALVVLNQQLSQDIEYLIRMEPGVQTPEETLARAKGSCRDSAWLLVHILRRLGLAARFVSGYLVQLTADVKALDGPSGTEVDFTDLHAWTEVFIPGAGWIGLDPTSGLFAGEGHLPLAATPEPSTAAAITGTTAPCEVEFDFSMSVTRIHEDPRVTKPYTEAQWQQIDALGQQVDEQLQALDVRLTMGGEPTFVSIDDMDAPEWTIAAQGPTKRKLAESLLHRLRPHYAPNSLLHYQQGKWYPGEPLPRWALACYWRTDGKPMWHDERWLAKMDEHHAVGETELQAFARSLVKRLAVDEKYLIPCYEDAYYYLWLERQQPVDIDLRGEDLGKDEDRVRLARLLERGMDKLVGLALPLTAQSLSVAGGKKAENGRKDIRGWLSGRWPVRRDHLYLIPGDSPMGLRLPLSALPVNKREEEQPPSWFEELPPLAEDNGQVAQWYSEVPRLQPGVTPGGLHVHGRSQEWQEQFAEPDKEEAIGTALCLEPRDGKLFVFMPPLPKLEDYLALLGAIEQTAADRQLPVCVEGYPPPSDPRLQKFMITPDPGVIEVNVMPASSWNDLVSNTRILYEEARQSRLGTEKFMLDGRHTGTGGGNHVTLGGATPSDSPFLRRPDLLASMLIFWQHHPSLSYLFSGMFLGPTSQAPRVDEARHEALYELEIALSQMPVGEVPEPWLVDRLLRHLLTDITGNTHRAEFCIDKLYSPDSATGRLGLLELRGFEMPPHAEMSLMQQLLIRALVARFYASPYRKPLVRWGTALHDKWMMPHFIWQDLCDVLADLRDHGFQFEPEWFAPFQEFRFPLAGEVRYNGVHLQLRQAIEPWHVLGEEASGGGTARYVDSSVERIEVKLIDYNPARHLLSCNGYRVPLQPTGVPGEAVAAVRFRAWQPPSALHPMIKVHAPLVFDLIDTWNARSLGGCTYHVSHPAGRNYETFPVNANEAEARRMARFWAHGHTQGDVCRIENAPGQEYPHTLDLRRADVPAGGL</sequence>
<dbReference type="SMART" id="SM00460">
    <property type="entry name" value="TGc"/>
    <property type="match status" value="1"/>
</dbReference>
<dbReference type="EMBL" id="CP013189">
    <property type="protein sequence ID" value="ALO45651.1"/>
    <property type="molecule type" value="Genomic_DNA"/>
</dbReference>
<dbReference type="PATRIC" id="fig|1249552.3.peg.990"/>
<name>A0A0S2KBZ3_9GAMM</name>
<evidence type="ECO:0000259" key="1">
    <source>
        <dbReference type="SMART" id="SM00460"/>
    </source>
</evidence>
<keyword evidence="3" id="KW-1185">Reference proteome</keyword>
<gene>
    <name evidence="2" type="ORF">PS2015_982</name>
</gene>
<dbReference type="AlphaFoldDB" id="A0A0S2KBZ3"/>
<dbReference type="Pfam" id="PF08379">
    <property type="entry name" value="Bact_transglu_N"/>
    <property type="match status" value="1"/>
</dbReference>
<dbReference type="KEGG" id="pspi:PS2015_982"/>
<dbReference type="RefSeq" id="WP_058021168.1">
    <property type="nucleotide sequence ID" value="NZ_CP013189.1"/>
</dbReference>
<dbReference type="Pfam" id="PF01841">
    <property type="entry name" value="Transglut_core"/>
    <property type="match status" value="1"/>
</dbReference>
<dbReference type="Proteomes" id="UP000065641">
    <property type="component" value="Chromosome"/>
</dbReference>
<dbReference type="STRING" id="1249552.PS2015_982"/>
<organism evidence="2 3">
    <name type="scientific">Pseudohongiella spirulinae</name>
    <dbReference type="NCBI Taxonomy" id="1249552"/>
    <lineage>
        <taxon>Bacteria</taxon>
        <taxon>Pseudomonadati</taxon>
        <taxon>Pseudomonadota</taxon>
        <taxon>Gammaproteobacteria</taxon>
        <taxon>Pseudomonadales</taxon>
        <taxon>Pseudohongiellaceae</taxon>
        <taxon>Pseudohongiella</taxon>
    </lineage>
</organism>
<protein>
    <submittedName>
        <fullName evidence="2">IMP dehydrogenase</fullName>
    </submittedName>
</protein>
<accession>A0A0S2KBZ3</accession>
<dbReference type="InterPro" id="IPR018667">
    <property type="entry name" value="DUF2126"/>
</dbReference>
<dbReference type="Gene3D" id="3.10.620.30">
    <property type="match status" value="1"/>
</dbReference>
<dbReference type="InterPro" id="IPR013589">
    <property type="entry name" value="Bac_transglu_N"/>
</dbReference>
<dbReference type="OrthoDB" id="9804872at2"/>
<dbReference type="InterPro" id="IPR038765">
    <property type="entry name" value="Papain-like_cys_pep_sf"/>
</dbReference>
<reference evidence="2 3" key="1">
    <citation type="submission" date="2015-11" db="EMBL/GenBank/DDBJ databases">
        <authorList>
            <person name="Zhang Y."/>
            <person name="Guo Z."/>
        </authorList>
    </citation>
    <scope>NUCLEOTIDE SEQUENCE [LARGE SCALE GENOMIC DNA]</scope>
    <source>
        <strain evidence="2 3">KCTC 32221</strain>
    </source>
</reference>
<proteinExistence type="predicted"/>
<dbReference type="SUPFAM" id="SSF54001">
    <property type="entry name" value="Cysteine proteinases"/>
    <property type="match status" value="1"/>
</dbReference>
<dbReference type="Pfam" id="PF09899">
    <property type="entry name" value="DUF2126"/>
    <property type="match status" value="1"/>
</dbReference>